<dbReference type="AlphaFoldDB" id="A0A6P4IC99"/>
<protein>
    <submittedName>
        <fullName evidence="3">Uncharacterized protein</fullName>
    </submittedName>
</protein>
<feature type="signal peptide" evidence="1">
    <location>
        <begin position="1"/>
        <end position="37"/>
    </location>
</feature>
<dbReference type="PANTHER" id="PTHR21398">
    <property type="entry name" value="AGAP007094-PA"/>
    <property type="match status" value="1"/>
</dbReference>
<dbReference type="Proteomes" id="UP001652661">
    <property type="component" value="Chromosome 3R"/>
</dbReference>
<dbReference type="InterPro" id="IPR006631">
    <property type="entry name" value="DM4_12"/>
</dbReference>
<dbReference type="GeneID" id="108073157"/>
<dbReference type="RefSeq" id="XP_017020153.1">
    <property type="nucleotide sequence ID" value="XM_017164664.2"/>
</dbReference>
<keyword evidence="2" id="KW-1185">Reference proteome</keyword>
<evidence type="ECO:0000256" key="1">
    <source>
        <dbReference type="SAM" id="SignalP"/>
    </source>
</evidence>
<name>A0A6P4IC99_DROKI</name>
<sequence>MHSSGKQLALNPVIAQLPLVLLHLHLLFLLVVGPSEGNSSSSLSLSRQKRLAIFSGSGTNKIVAGFAFPIKEEDTVESVWGFLNYQAQYVPTPVPLYWWSFWNTSTFVSTARHWRKEVQQVLLQDETRVWLYDVVETGLERFAGCKAGACLLRIICEISQRPFQRSNIFSEILNAVFVPSFNNIPEKYLHARDAGKAGADCWKTYSECSKKLWAKLIQLTKITFQ</sequence>
<feature type="chain" id="PRO_5028399718" evidence="1">
    <location>
        <begin position="38"/>
        <end position="225"/>
    </location>
</feature>
<dbReference type="OrthoDB" id="8186940at2759"/>
<reference evidence="3" key="1">
    <citation type="submission" date="2025-08" db="UniProtKB">
        <authorList>
            <consortium name="RefSeq"/>
        </authorList>
    </citation>
    <scope>IDENTIFICATION</scope>
    <source>
        <strain evidence="3">14028-0561.14</strain>
        <tissue evidence="3">Whole fly</tissue>
    </source>
</reference>
<dbReference type="PANTHER" id="PTHR21398:SF11">
    <property type="entry name" value="HDC15381-RELATED"/>
    <property type="match status" value="1"/>
</dbReference>
<dbReference type="Pfam" id="PF07841">
    <property type="entry name" value="DM4_12"/>
    <property type="match status" value="1"/>
</dbReference>
<evidence type="ECO:0000313" key="2">
    <source>
        <dbReference type="Proteomes" id="UP001652661"/>
    </source>
</evidence>
<evidence type="ECO:0000313" key="3">
    <source>
        <dbReference type="RefSeq" id="XP_017020153.1"/>
    </source>
</evidence>
<proteinExistence type="predicted"/>
<keyword evidence="1" id="KW-0732">Signal</keyword>
<accession>A0A6P4IC99</accession>
<organism evidence="2 3">
    <name type="scientific">Drosophila kikkawai</name>
    <name type="common">Fruit fly</name>
    <dbReference type="NCBI Taxonomy" id="30033"/>
    <lineage>
        <taxon>Eukaryota</taxon>
        <taxon>Metazoa</taxon>
        <taxon>Ecdysozoa</taxon>
        <taxon>Arthropoda</taxon>
        <taxon>Hexapoda</taxon>
        <taxon>Insecta</taxon>
        <taxon>Pterygota</taxon>
        <taxon>Neoptera</taxon>
        <taxon>Endopterygota</taxon>
        <taxon>Diptera</taxon>
        <taxon>Brachycera</taxon>
        <taxon>Muscomorpha</taxon>
        <taxon>Ephydroidea</taxon>
        <taxon>Drosophilidae</taxon>
        <taxon>Drosophila</taxon>
        <taxon>Sophophora</taxon>
    </lineage>
</organism>
<dbReference type="SMART" id="SM00718">
    <property type="entry name" value="DM4_12"/>
    <property type="match status" value="1"/>
</dbReference>
<gene>
    <name evidence="3" type="primary">LOC108073157</name>
</gene>